<dbReference type="InterPro" id="IPR013249">
    <property type="entry name" value="RNA_pol_sigma70_r4_t2"/>
</dbReference>
<feature type="compositionally biased region" description="Basic and acidic residues" evidence="6">
    <location>
        <begin position="291"/>
        <end position="329"/>
    </location>
</feature>
<keyword evidence="4" id="KW-0804">Transcription</keyword>
<reference evidence="11 12" key="1">
    <citation type="submission" date="2019-05" db="EMBL/GenBank/DDBJ databases">
        <authorList>
            <consortium name="Science for Life Laboratories"/>
        </authorList>
    </citation>
    <scope>NUCLEOTIDE SEQUENCE [LARGE SCALE GENOMIC DNA]</scope>
    <source>
        <strain evidence="11">Soil9</strain>
    </source>
</reference>
<evidence type="ECO:0008006" key="13">
    <source>
        <dbReference type="Google" id="ProtNLM"/>
    </source>
</evidence>
<dbReference type="GO" id="GO:0003677">
    <property type="term" value="F:DNA binding"/>
    <property type="evidence" value="ECO:0007669"/>
    <property type="project" value="InterPro"/>
</dbReference>
<feature type="domain" description="Polysaccharide export protein N-terminal" evidence="8">
    <location>
        <begin position="321"/>
        <end position="396"/>
    </location>
</feature>
<evidence type="ECO:0000256" key="6">
    <source>
        <dbReference type="SAM" id="MobiDB-lite"/>
    </source>
</evidence>
<dbReference type="EMBL" id="LR593886">
    <property type="protein sequence ID" value="VTR99928.1"/>
    <property type="molecule type" value="Genomic_DNA"/>
</dbReference>
<dbReference type="GO" id="GO:0006352">
    <property type="term" value="P:DNA-templated transcription initiation"/>
    <property type="evidence" value="ECO:0007669"/>
    <property type="project" value="InterPro"/>
</dbReference>
<keyword evidence="7" id="KW-1133">Transmembrane helix</keyword>
<dbReference type="InterPro" id="IPR039425">
    <property type="entry name" value="RNA_pol_sigma-70-like"/>
</dbReference>
<evidence type="ECO:0000259" key="8">
    <source>
        <dbReference type="Pfam" id="PF02563"/>
    </source>
</evidence>
<dbReference type="Gene3D" id="3.30.1950.10">
    <property type="entry name" value="wza like domain"/>
    <property type="match status" value="1"/>
</dbReference>
<dbReference type="InterPro" id="IPR003715">
    <property type="entry name" value="Poly_export_N"/>
</dbReference>
<feature type="domain" description="RNA polymerase sigma-70 region 2" evidence="9">
    <location>
        <begin position="41"/>
        <end position="108"/>
    </location>
</feature>
<feature type="region of interest" description="Disordered" evidence="6">
    <location>
        <begin position="278"/>
        <end position="329"/>
    </location>
</feature>
<evidence type="ECO:0000256" key="1">
    <source>
        <dbReference type="ARBA" id="ARBA00010641"/>
    </source>
</evidence>
<evidence type="ECO:0000259" key="10">
    <source>
        <dbReference type="Pfam" id="PF08281"/>
    </source>
</evidence>
<protein>
    <recommendedName>
        <fullName evidence="13">RNA polymerase sigma-70 region 2 domain-containing protein</fullName>
    </recommendedName>
</protein>
<dbReference type="InterPro" id="IPR013324">
    <property type="entry name" value="RNA_pol_sigma_r3/r4-like"/>
</dbReference>
<dbReference type="AlphaFoldDB" id="A0A6P2DEK9"/>
<dbReference type="SUPFAM" id="SSF88659">
    <property type="entry name" value="Sigma3 and sigma4 domains of RNA polymerase sigma factors"/>
    <property type="match status" value="1"/>
</dbReference>
<evidence type="ECO:0000313" key="12">
    <source>
        <dbReference type="Proteomes" id="UP000464178"/>
    </source>
</evidence>
<keyword evidence="3" id="KW-0731">Sigma factor</keyword>
<dbReference type="Pfam" id="PF02563">
    <property type="entry name" value="Poly_export"/>
    <property type="match status" value="1"/>
</dbReference>
<evidence type="ECO:0000256" key="5">
    <source>
        <dbReference type="SAM" id="Coils"/>
    </source>
</evidence>
<dbReference type="Pfam" id="PF04542">
    <property type="entry name" value="Sigma70_r2"/>
    <property type="match status" value="1"/>
</dbReference>
<evidence type="ECO:0000313" key="11">
    <source>
        <dbReference type="EMBL" id="VTR99928.1"/>
    </source>
</evidence>
<dbReference type="RefSeq" id="WP_162672019.1">
    <property type="nucleotide sequence ID" value="NZ_LR593886.1"/>
</dbReference>
<dbReference type="InterPro" id="IPR014284">
    <property type="entry name" value="RNA_pol_sigma-70_dom"/>
</dbReference>
<dbReference type="Gene3D" id="1.10.10.10">
    <property type="entry name" value="Winged helix-like DNA-binding domain superfamily/Winged helix DNA-binding domain"/>
    <property type="match status" value="1"/>
</dbReference>
<keyword evidence="7" id="KW-0472">Membrane</keyword>
<sequence>MAANDARTVSQFRKLTAEPEEDARLLERFHAHTDAAAFAELVRRHGPMVLGVCRRVLGNGPDADDAFQGAFLVLARKAGSVRNGRSVANWLFGVARFIALRARDKDARRRTHEAQAALQPRTGTEPDTELIAAVEEELHRLPERYRVPLVACFLQSRTQEDAAKELRCSLSTLRRRLEQGQELLRRRLIGRGAVPALGAIAGEAHVSATVTESTTALAVAFIHNESRAVPATALAERALATMARTKLKAAFTAAVLVIGLCGGVAWQLVAAPLSTLDEANQQSVPKPTDPTTKDRATKPIDPPAKDIKPADPAAKGRDTLPNEDRIKPGDRLTIRVRNGVPDEPIDGQFEVEASGKVPLGPIYGRIKVSGLTLEEAEDVILKYLQKDLRQPLVSVTRYNPPEGRVLELRVQQLEREVRELRSLVEELRKQK</sequence>
<dbReference type="Proteomes" id="UP000464178">
    <property type="component" value="Chromosome"/>
</dbReference>
<dbReference type="PANTHER" id="PTHR43133">
    <property type="entry name" value="RNA POLYMERASE ECF-TYPE SIGMA FACTO"/>
    <property type="match status" value="1"/>
</dbReference>
<evidence type="ECO:0000256" key="3">
    <source>
        <dbReference type="ARBA" id="ARBA00023082"/>
    </source>
</evidence>
<dbReference type="PANTHER" id="PTHR43133:SF51">
    <property type="entry name" value="RNA POLYMERASE SIGMA FACTOR"/>
    <property type="match status" value="1"/>
</dbReference>
<comment type="similarity">
    <text evidence="1">Belongs to the sigma-70 factor family. ECF subfamily.</text>
</comment>
<gene>
    <name evidence="11" type="ORF">SOIL9_83540</name>
</gene>
<feature type="domain" description="RNA polymerase sigma factor 70 region 4 type 2" evidence="10">
    <location>
        <begin position="133"/>
        <end position="180"/>
    </location>
</feature>
<dbReference type="InterPro" id="IPR007627">
    <property type="entry name" value="RNA_pol_sigma70_r2"/>
</dbReference>
<dbReference type="InterPro" id="IPR013325">
    <property type="entry name" value="RNA_pol_sigma_r2"/>
</dbReference>
<dbReference type="Pfam" id="PF08281">
    <property type="entry name" value="Sigma70_r4_2"/>
    <property type="match status" value="1"/>
</dbReference>
<keyword evidence="12" id="KW-1185">Reference proteome</keyword>
<dbReference type="SUPFAM" id="SSF88946">
    <property type="entry name" value="Sigma2 domain of RNA polymerase sigma factors"/>
    <property type="match status" value="1"/>
</dbReference>
<keyword evidence="2" id="KW-0805">Transcription regulation</keyword>
<dbReference type="KEGG" id="gms:SOIL9_83540"/>
<organism evidence="11 12">
    <name type="scientific">Gemmata massiliana</name>
    <dbReference type="NCBI Taxonomy" id="1210884"/>
    <lineage>
        <taxon>Bacteria</taxon>
        <taxon>Pseudomonadati</taxon>
        <taxon>Planctomycetota</taxon>
        <taxon>Planctomycetia</taxon>
        <taxon>Gemmatales</taxon>
        <taxon>Gemmataceae</taxon>
        <taxon>Gemmata</taxon>
    </lineage>
</organism>
<evidence type="ECO:0000259" key="9">
    <source>
        <dbReference type="Pfam" id="PF04542"/>
    </source>
</evidence>
<feature type="transmembrane region" description="Helical" evidence="7">
    <location>
        <begin position="249"/>
        <end position="269"/>
    </location>
</feature>
<evidence type="ECO:0000256" key="4">
    <source>
        <dbReference type="ARBA" id="ARBA00023163"/>
    </source>
</evidence>
<name>A0A6P2DEK9_9BACT</name>
<dbReference type="Gene3D" id="1.10.1740.10">
    <property type="match status" value="1"/>
</dbReference>
<keyword evidence="7" id="KW-0812">Transmembrane</keyword>
<evidence type="ECO:0000256" key="7">
    <source>
        <dbReference type="SAM" id="Phobius"/>
    </source>
</evidence>
<dbReference type="GO" id="GO:0016987">
    <property type="term" value="F:sigma factor activity"/>
    <property type="evidence" value="ECO:0007669"/>
    <property type="project" value="UniProtKB-KW"/>
</dbReference>
<keyword evidence="5" id="KW-0175">Coiled coil</keyword>
<evidence type="ECO:0000256" key="2">
    <source>
        <dbReference type="ARBA" id="ARBA00023015"/>
    </source>
</evidence>
<accession>A0A6P2DEK9</accession>
<dbReference type="InterPro" id="IPR036388">
    <property type="entry name" value="WH-like_DNA-bd_sf"/>
</dbReference>
<feature type="coiled-coil region" evidence="5">
    <location>
        <begin position="403"/>
        <end position="430"/>
    </location>
</feature>
<proteinExistence type="inferred from homology"/>
<dbReference type="NCBIfam" id="TIGR02937">
    <property type="entry name" value="sigma70-ECF"/>
    <property type="match status" value="1"/>
</dbReference>